<dbReference type="SMART" id="SM00729">
    <property type="entry name" value="Elp3"/>
    <property type="match status" value="1"/>
</dbReference>
<keyword evidence="5" id="KW-0411">Iron-sulfur</keyword>
<proteinExistence type="predicted"/>
<dbReference type="Gene3D" id="3.40.50.280">
    <property type="entry name" value="Cobalamin-binding domain"/>
    <property type="match status" value="1"/>
</dbReference>
<evidence type="ECO:0000313" key="7">
    <source>
        <dbReference type="EMBL" id="CAJ71379.1"/>
    </source>
</evidence>
<feature type="domain" description="Elp3/MiaA/NifB-like radical SAM core" evidence="6">
    <location>
        <begin position="208"/>
        <end position="440"/>
    </location>
</feature>
<dbReference type="InterPro" id="IPR051198">
    <property type="entry name" value="BchE-like"/>
</dbReference>
<dbReference type="CDD" id="cd01335">
    <property type="entry name" value="Radical_SAM"/>
    <property type="match status" value="1"/>
</dbReference>
<dbReference type="GO" id="GO:0046872">
    <property type="term" value="F:metal ion binding"/>
    <property type="evidence" value="ECO:0007669"/>
    <property type="project" value="UniProtKB-KW"/>
</dbReference>
<dbReference type="GO" id="GO:0051536">
    <property type="term" value="F:iron-sulfur cluster binding"/>
    <property type="evidence" value="ECO:0007669"/>
    <property type="project" value="UniProtKB-KW"/>
</dbReference>
<dbReference type="Gene3D" id="3.80.30.20">
    <property type="entry name" value="tm_1862 like domain"/>
    <property type="match status" value="1"/>
</dbReference>
<evidence type="ECO:0000256" key="1">
    <source>
        <dbReference type="ARBA" id="ARBA00001966"/>
    </source>
</evidence>
<keyword evidence="4" id="KW-0408">Iron</keyword>
<keyword evidence="2" id="KW-0949">S-adenosyl-L-methionine</keyword>
<dbReference type="AlphaFoldDB" id="Q1PVW6"/>
<sequence>MKSKRILFVKLADRFLENEFVFQQLGPHYLQSYLAQQGIPSDLLILFEDESKRKERLSRENAVPDLFQLTMLIIECTGMVIEQPFNTSVFSDYNIIALSVMTPQAEDAYLLSTLLNQEFPNVTTVIGGSHARYYLNEVVNLPAEMSFDFIVPQDGWKPILEIVTNPINQRNKSKVLSHKFSDLGGITAPPTRPIPLMERYNFEIAGVKAFHTITALGCPFSCNFCEASCENLRRFSYEMISKDLQEIAKCHMELGRSRYGVMFFDDVGLMNPDQVEKLSQLIKTNGFTTWRAFTHAYLVNKYKESILKPFHSTGGRRIGMGLETGSQKSLDLINKRNGKKQYVREHYEAVKIANKLGIAVDAFTMIFPWEEESDLEQTTKMIRFIAENPVAGLDEKGRPLKNSVDSTMMTPYQGTVFSKMIGLGEIKGVKLKNNLDYTSYFYKGLSGKSGWPYEETVLSKERYEKEQKLRNSMRPAYR</sequence>
<dbReference type="SFLD" id="SFLDS00029">
    <property type="entry name" value="Radical_SAM"/>
    <property type="match status" value="1"/>
</dbReference>
<dbReference type="InterPro" id="IPR007197">
    <property type="entry name" value="rSAM"/>
</dbReference>
<protein>
    <recommendedName>
        <fullName evidence="6">Elp3/MiaA/NifB-like radical SAM core domain-containing protein</fullName>
    </recommendedName>
</protein>
<evidence type="ECO:0000256" key="2">
    <source>
        <dbReference type="ARBA" id="ARBA00022691"/>
    </source>
</evidence>
<keyword evidence="3" id="KW-0479">Metal-binding</keyword>
<dbReference type="Pfam" id="PF04055">
    <property type="entry name" value="Radical_SAM"/>
    <property type="match status" value="1"/>
</dbReference>
<accession>Q1PVW6</accession>
<evidence type="ECO:0000256" key="3">
    <source>
        <dbReference type="ARBA" id="ARBA00022723"/>
    </source>
</evidence>
<dbReference type="SFLD" id="SFLDG01082">
    <property type="entry name" value="B12-binding_domain_containing"/>
    <property type="match status" value="1"/>
</dbReference>
<evidence type="ECO:0000259" key="6">
    <source>
        <dbReference type="SMART" id="SM00729"/>
    </source>
</evidence>
<dbReference type="InterPro" id="IPR006638">
    <property type="entry name" value="Elp3/MiaA/NifB-like_rSAM"/>
</dbReference>
<evidence type="ECO:0000256" key="4">
    <source>
        <dbReference type="ARBA" id="ARBA00023004"/>
    </source>
</evidence>
<dbReference type="PANTHER" id="PTHR43409">
    <property type="entry name" value="ANAEROBIC MAGNESIUM-PROTOPORPHYRIN IX MONOMETHYL ESTER CYCLASE-RELATED"/>
    <property type="match status" value="1"/>
</dbReference>
<reference evidence="7" key="2">
    <citation type="submission" date="2006-01" db="EMBL/GenBank/DDBJ databases">
        <authorList>
            <person name="Genoscope"/>
        </authorList>
    </citation>
    <scope>NUCLEOTIDE SEQUENCE</scope>
</reference>
<name>Q1PVW6_KUEST</name>
<gene>
    <name evidence="7" type="ORF">kustc0634</name>
</gene>
<dbReference type="SUPFAM" id="SSF102114">
    <property type="entry name" value="Radical SAM enzymes"/>
    <property type="match status" value="1"/>
</dbReference>
<dbReference type="GO" id="GO:0003824">
    <property type="term" value="F:catalytic activity"/>
    <property type="evidence" value="ECO:0007669"/>
    <property type="project" value="InterPro"/>
</dbReference>
<evidence type="ECO:0000256" key="5">
    <source>
        <dbReference type="ARBA" id="ARBA00023014"/>
    </source>
</evidence>
<organism evidence="7">
    <name type="scientific">Kuenenia stuttgartiensis</name>
    <dbReference type="NCBI Taxonomy" id="174633"/>
    <lineage>
        <taxon>Bacteria</taxon>
        <taxon>Pseudomonadati</taxon>
        <taxon>Planctomycetota</taxon>
        <taxon>Candidatus Brocadiia</taxon>
        <taxon>Candidatus Brocadiales</taxon>
        <taxon>Candidatus Brocadiaceae</taxon>
        <taxon>Candidatus Kuenenia</taxon>
    </lineage>
</organism>
<comment type="cofactor">
    <cofactor evidence="1">
        <name>[4Fe-4S] cluster</name>
        <dbReference type="ChEBI" id="CHEBI:49883"/>
    </cofactor>
</comment>
<dbReference type="InterPro" id="IPR058240">
    <property type="entry name" value="rSAM_sf"/>
</dbReference>
<dbReference type="EMBL" id="CT573073">
    <property type="protein sequence ID" value="CAJ71379.1"/>
    <property type="molecule type" value="Genomic_DNA"/>
</dbReference>
<dbReference type="InterPro" id="IPR023404">
    <property type="entry name" value="rSAM_horseshoe"/>
</dbReference>
<reference evidence="7" key="1">
    <citation type="journal article" date="2006" name="Nature">
        <title>Deciphering the evolution and metabolism of an anammox bacterium from a community genome.</title>
        <authorList>
            <person name="Strous M."/>
            <person name="Pelletier E."/>
            <person name="Mangenot S."/>
            <person name="Rattei T."/>
            <person name="Lehner A."/>
            <person name="Taylor M.W."/>
            <person name="Horn M."/>
            <person name="Daims H."/>
            <person name="Bartol-Mavel D."/>
            <person name="Wincker P."/>
            <person name="Barbe V."/>
            <person name="Fonknechten N."/>
            <person name="Vallenet D."/>
            <person name="Segurens B."/>
            <person name="Schenowitz-Truong C."/>
            <person name="Medigue C."/>
            <person name="Collingro A."/>
            <person name="Snel B."/>
            <person name="Dutilh B.E."/>
            <person name="OpDenCamp H.J.M."/>
            <person name="vanDerDrift C."/>
            <person name="Cirpus I."/>
            <person name="vanDePas-Schoonen K.T."/>
            <person name="Harhangi H.R."/>
            <person name="vanNiftrik L."/>
            <person name="Schmid M."/>
            <person name="Keltjens J."/>
            <person name="vanDeVossenberg J."/>
            <person name="Kartal B."/>
            <person name="Meier H."/>
            <person name="Frishman D."/>
            <person name="Huynen M.A."/>
            <person name="Mewes H."/>
            <person name="Weissenbach J."/>
            <person name="Jetten M.S.M."/>
            <person name="Wagner M."/>
            <person name="LePaslier D."/>
        </authorList>
    </citation>
    <scope>NUCLEOTIDE SEQUENCE</scope>
</reference>